<evidence type="ECO:0000313" key="2">
    <source>
        <dbReference type="Proteomes" id="UP001234297"/>
    </source>
</evidence>
<accession>A0ACC2MAN3</accession>
<gene>
    <name evidence="1" type="ORF">MRB53_019083</name>
</gene>
<sequence>MCNVGSPSSLARPYQICKPRSFEFLLFFDQTRFLWFVFSITTQDRGMSSSLFTVAEPVLYFWSQQTHPLQVSFSDPGDWLPEPKPTKDLLLCLRSTILYTREPKSFNLAFLFRINKTLQPDPLVLRSLLLLRS</sequence>
<keyword evidence="2" id="KW-1185">Reference proteome</keyword>
<protein>
    <submittedName>
        <fullName evidence="1">Uncharacterized protein</fullName>
    </submittedName>
</protein>
<name>A0ACC2MAN3_PERAE</name>
<dbReference type="Proteomes" id="UP001234297">
    <property type="component" value="Chromosome 5"/>
</dbReference>
<proteinExistence type="predicted"/>
<organism evidence="1 2">
    <name type="scientific">Persea americana</name>
    <name type="common">Avocado</name>
    <dbReference type="NCBI Taxonomy" id="3435"/>
    <lineage>
        <taxon>Eukaryota</taxon>
        <taxon>Viridiplantae</taxon>
        <taxon>Streptophyta</taxon>
        <taxon>Embryophyta</taxon>
        <taxon>Tracheophyta</taxon>
        <taxon>Spermatophyta</taxon>
        <taxon>Magnoliopsida</taxon>
        <taxon>Magnoliidae</taxon>
        <taxon>Laurales</taxon>
        <taxon>Lauraceae</taxon>
        <taxon>Persea</taxon>
    </lineage>
</organism>
<reference evidence="1 2" key="1">
    <citation type="journal article" date="2022" name="Hortic Res">
        <title>A haplotype resolved chromosomal level avocado genome allows analysis of novel avocado genes.</title>
        <authorList>
            <person name="Nath O."/>
            <person name="Fletcher S.J."/>
            <person name="Hayward A."/>
            <person name="Shaw L.M."/>
            <person name="Masouleh A.K."/>
            <person name="Furtado A."/>
            <person name="Henry R.J."/>
            <person name="Mitter N."/>
        </authorList>
    </citation>
    <scope>NUCLEOTIDE SEQUENCE [LARGE SCALE GENOMIC DNA]</scope>
    <source>
        <strain evidence="2">cv. Hass</strain>
    </source>
</reference>
<comment type="caution">
    <text evidence="1">The sequence shown here is derived from an EMBL/GenBank/DDBJ whole genome shotgun (WGS) entry which is preliminary data.</text>
</comment>
<evidence type="ECO:0000313" key="1">
    <source>
        <dbReference type="EMBL" id="KAJ8642389.1"/>
    </source>
</evidence>
<dbReference type="EMBL" id="CM056813">
    <property type="protein sequence ID" value="KAJ8642389.1"/>
    <property type="molecule type" value="Genomic_DNA"/>
</dbReference>